<dbReference type="SUPFAM" id="SSF52374">
    <property type="entry name" value="Nucleotidylyl transferase"/>
    <property type="match status" value="1"/>
</dbReference>
<sequence length="199" mass="22499">MAIDLLTPFTKVKLKTEEAKKRRAIGLFWGNFNPVHIGHLTIADQVRQALHLEKVVFLPEHNTDGHVAAMLTAALEGHPGLEVDACRLKAKNSEGIYQTVRELHEENPDCDFYFIIGGDMISGLAHWAHIDELLELVQLVGVRRPRYRAGTSYPILWVDVPIMDISGNLIREQLHQGYVPNFLLAPKVLDYILKEGLYV</sequence>
<comment type="catalytic activity">
    <reaction evidence="9 10">
        <text>nicotinate beta-D-ribonucleotide + ATP + H(+) = deamido-NAD(+) + diphosphate</text>
        <dbReference type="Rhea" id="RHEA:22860"/>
        <dbReference type="ChEBI" id="CHEBI:15378"/>
        <dbReference type="ChEBI" id="CHEBI:30616"/>
        <dbReference type="ChEBI" id="CHEBI:33019"/>
        <dbReference type="ChEBI" id="CHEBI:57502"/>
        <dbReference type="ChEBI" id="CHEBI:58437"/>
        <dbReference type="EC" id="2.7.7.18"/>
    </reaction>
</comment>
<dbReference type="NCBIfam" id="TIGR00482">
    <property type="entry name" value="nicotinate (nicotinamide) nucleotide adenylyltransferase"/>
    <property type="match status" value="1"/>
</dbReference>
<gene>
    <name evidence="10" type="primary">nadD</name>
    <name evidence="12" type="ORF">JW886_02090</name>
</gene>
<dbReference type="EC" id="2.7.7.18" evidence="10"/>
<dbReference type="EMBL" id="CP070872">
    <property type="protein sequence ID" value="QSE77074.1"/>
    <property type="molecule type" value="Genomic_DNA"/>
</dbReference>
<dbReference type="PANTHER" id="PTHR39321:SF3">
    <property type="entry name" value="PHOSPHOPANTETHEINE ADENYLYLTRANSFERASE"/>
    <property type="match status" value="1"/>
</dbReference>
<dbReference type="GO" id="GO:0009435">
    <property type="term" value="P:NAD+ biosynthetic process"/>
    <property type="evidence" value="ECO:0007669"/>
    <property type="project" value="UniProtKB-UniRule"/>
</dbReference>
<feature type="domain" description="Cytidyltransferase-like" evidence="11">
    <location>
        <begin position="27"/>
        <end position="172"/>
    </location>
</feature>
<evidence type="ECO:0000256" key="6">
    <source>
        <dbReference type="ARBA" id="ARBA00022741"/>
    </source>
</evidence>
<dbReference type="Pfam" id="PF01467">
    <property type="entry name" value="CTP_transf_like"/>
    <property type="match status" value="1"/>
</dbReference>
<evidence type="ECO:0000256" key="1">
    <source>
        <dbReference type="ARBA" id="ARBA00002324"/>
    </source>
</evidence>
<evidence type="ECO:0000256" key="7">
    <source>
        <dbReference type="ARBA" id="ARBA00022840"/>
    </source>
</evidence>
<dbReference type="GO" id="GO:0005524">
    <property type="term" value="F:ATP binding"/>
    <property type="evidence" value="ECO:0007669"/>
    <property type="project" value="UniProtKB-KW"/>
</dbReference>
<accession>A0AA45KGY6</accession>
<keyword evidence="6 10" id="KW-0547">Nucleotide-binding</keyword>
<dbReference type="GO" id="GO:0004515">
    <property type="term" value="F:nicotinate-nucleotide adenylyltransferase activity"/>
    <property type="evidence" value="ECO:0007669"/>
    <property type="project" value="UniProtKB-UniRule"/>
</dbReference>
<dbReference type="RefSeq" id="WP_075525208.1">
    <property type="nucleotide sequence ID" value="NZ_BNDT01000002.1"/>
</dbReference>
<comment type="similarity">
    <text evidence="10">Belongs to the NadD family.</text>
</comment>
<proteinExistence type="inferred from homology"/>
<comment type="function">
    <text evidence="1 10">Catalyzes the reversible adenylation of nicotinate mononucleotide (NaMN) to nicotinic acid adenine dinucleotide (NaAD).</text>
</comment>
<dbReference type="NCBIfam" id="NF000841">
    <property type="entry name" value="PRK00071.1-4"/>
    <property type="match status" value="1"/>
</dbReference>
<evidence type="ECO:0000256" key="9">
    <source>
        <dbReference type="ARBA" id="ARBA00048721"/>
    </source>
</evidence>
<organism evidence="12 13">
    <name type="scientific">Lactococcus taiwanensis</name>
    <dbReference type="NCBI Taxonomy" id="1151742"/>
    <lineage>
        <taxon>Bacteria</taxon>
        <taxon>Bacillati</taxon>
        <taxon>Bacillota</taxon>
        <taxon>Bacilli</taxon>
        <taxon>Lactobacillales</taxon>
        <taxon>Streptococcaceae</taxon>
        <taxon>Lactococcus</taxon>
    </lineage>
</organism>
<keyword evidence="5 10" id="KW-0548">Nucleotidyltransferase</keyword>
<keyword evidence="13" id="KW-1185">Reference proteome</keyword>
<reference evidence="12 13" key="1">
    <citation type="submission" date="2021-02" db="EMBL/GenBank/DDBJ databases">
        <title>Complete genome sequence of Lactococcus lactis strain K_LL004.</title>
        <authorList>
            <person name="Kim H.B."/>
        </authorList>
    </citation>
    <scope>NUCLEOTIDE SEQUENCE [LARGE SCALE GENOMIC DNA]</scope>
    <source>
        <strain evidence="12 13">K_LL004</strain>
    </source>
</reference>
<dbReference type="HAMAP" id="MF_00244">
    <property type="entry name" value="NaMN_adenylyltr"/>
    <property type="match status" value="1"/>
</dbReference>
<evidence type="ECO:0000313" key="13">
    <source>
        <dbReference type="Proteomes" id="UP000663608"/>
    </source>
</evidence>
<dbReference type="InterPro" id="IPR005248">
    <property type="entry name" value="NadD/NMNAT"/>
</dbReference>
<evidence type="ECO:0000256" key="5">
    <source>
        <dbReference type="ARBA" id="ARBA00022695"/>
    </source>
</evidence>
<protein>
    <recommendedName>
        <fullName evidence="10">Probable nicotinate-nucleotide adenylyltransferase</fullName>
        <ecNumber evidence="10">2.7.7.18</ecNumber>
    </recommendedName>
    <alternativeName>
        <fullName evidence="10">Deamido-NAD(+) diphosphorylase</fullName>
    </alternativeName>
    <alternativeName>
        <fullName evidence="10">Deamido-NAD(+) pyrophosphorylase</fullName>
    </alternativeName>
    <alternativeName>
        <fullName evidence="10">Nicotinate mononucleotide adenylyltransferase</fullName>
        <shortName evidence="10">NaMN adenylyltransferase</shortName>
    </alternativeName>
</protein>
<dbReference type="Gene3D" id="3.40.50.620">
    <property type="entry name" value="HUPs"/>
    <property type="match status" value="1"/>
</dbReference>
<evidence type="ECO:0000259" key="11">
    <source>
        <dbReference type="Pfam" id="PF01467"/>
    </source>
</evidence>
<dbReference type="InterPro" id="IPR014729">
    <property type="entry name" value="Rossmann-like_a/b/a_fold"/>
</dbReference>
<keyword evidence="3 10" id="KW-0662">Pyridine nucleotide biosynthesis</keyword>
<keyword evidence="8 10" id="KW-0520">NAD</keyword>
<keyword evidence="4 10" id="KW-0808">Transferase</keyword>
<evidence type="ECO:0000256" key="10">
    <source>
        <dbReference type="HAMAP-Rule" id="MF_00244"/>
    </source>
</evidence>
<dbReference type="PANTHER" id="PTHR39321">
    <property type="entry name" value="NICOTINATE-NUCLEOTIDE ADENYLYLTRANSFERASE-RELATED"/>
    <property type="match status" value="1"/>
</dbReference>
<comment type="pathway">
    <text evidence="2 10">Cofactor biosynthesis; NAD(+) biosynthesis; deamido-NAD(+) from nicotinate D-ribonucleotide: step 1/1.</text>
</comment>
<keyword evidence="7 10" id="KW-0067">ATP-binding</keyword>
<name>A0AA45KGY6_9LACT</name>
<dbReference type="KEGG" id="lti:JW886_02090"/>
<evidence type="ECO:0000256" key="2">
    <source>
        <dbReference type="ARBA" id="ARBA00005019"/>
    </source>
</evidence>
<evidence type="ECO:0000313" key="12">
    <source>
        <dbReference type="EMBL" id="QSE77074.1"/>
    </source>
</evidence>
<dbReference type="InterPro" id="IPR004821">
    <property type="entry name" value="Cyt_trans-like"/>
</dbReference>
<dbReference type="AlphaFoldDB" id="A0AA45KGY6"/>
<dbReference type="Proteomes" id="UP000663608">
    <property type="component" value="Chromosome"/>
</dbReference>
<dbReference type="CDD" id="cd02165">
    <property type="entry name" value="NMNAT"/>
    <property type="match status" value="1"/>
</dbReference>
<evidence type="ECO:0000256" key="4">
    <source>
        <dbReference type="ARBA" id="ARBA00022679"/>
    </source>
</evidence>
<evidence type="ECO:0000256" key="8">
    <source>
        <dbReference type="ARBA" id="ARBA00023027"/>
    </source>
</evidence>
<evidence type="ECO:0000256" key="3">
    <source>
        <dbReference type="ARBA" id="ARBA00022642"/>
    </source>
</evidence>